<reference evidence="1 2" key="1">
    <citation type="submission" date="2019-09" db="EMBL/GenBank/DDBJ databases">
        <title>A chromosome-level genome assembly of the Chinese tupelo Nyssa sinensis.</title>
        <authorList>
            <person name="Yang X."/>
            <person name="Kang M."/>
            <person name="Yang Y."/>
            <person name="Xiong H."/>
            <person name="Wang M."/>
            <person name="Zhang Z."/>
            <person name="Wang Z."/>
            <person name="Wu H."/>
            <person name="Ma T."/>
            <person name="Liu J."/>
            <person name="Xi Z."/>
        </authorList>
    </citation>
    <scope>NUCLEOTIDE SEQUENCE [LARGE SCALE GENOMIC DNA]</scope>
    <source>
        <strain evidence="1">J267</strain>
        <tissue evidence="1">Leaf</tissue>
    </source>
</reference>
<dbReference type="Pfam" id="PF03140">
    <property type="entry name" value="DUF247"/>
    <property type="match status" value="2"/>
</dbReference>
<dbReference type="AlphaFoldDB" id="A0A5J5B3E9"/>
<proteinExistence type="predicted"/>
<dbReference type="PANTHER" id="PTHR31170:SF21">
    <property type="match status" value="1"/>
</dbReference>
<evidence type="ECO:0000313" key="1">
    <source>
        <dbReference type="EMBL" id="KAA8537845.1"/>
    </source>
</evidence>
<evidence type="ECO:0000313" key="2">
    <source>
        <dbReference type="Proteomes" id="UP000325577"/>
    </source>
</evidence>
<protein>
    <submittedName>
        <fullName evidence="1">Uncharacterized protein</fullName>
    </submittedName>
</protein>
<dbReference type="InterPro" id="IPR004158">
    <property type="entry name" value="DUF247_pln"/>
</dbReference>
<accession>A0A5J5B3E9</accession>
<dbReference type="Proteomes" id="UP000325577">
    <property type="component" value="Linkage Group LG15"/>
</dbReference>
<sequence length="460" mass="53254">MGNSRLTMQLWEHIKRGRWQTLAQRMTHTVHESSNSNWRASLEEKFRAKPPREAGTVSIYKIPTSLRQVEPKAYSPSIISIGPYHHGKQHLKATEELKWQFFRQLSRQNCGKVDILYHELKELEQEARSCYSESLQFDSDKFVEIMLVDGCFIIELFRELMKNDFRLFDLTSSTTTPNPTFKELALRFFDPLMSRDSKTLKQSIAVTPGNSINHFLDLFRSSILPRIVARGKEPHLFRSVTELREAGVKIQMEKDCRPLKLSFKKGVMKIPPLYIDDYKGTLFRNMVAFEQCHLTCKPDITTYLFFLDGLISSAKDIELLHYAGVIQHSLGSNKEVARLVNTLCKEVARDVQESYLHKMVWKINCYCNDGLTTKKARLKHDYFNNPWATISTLAAILLLFLTLLQTSCSYGHAEEYLKKTGFWISLKDFFSIPFPKLPRSTQTPIIAEDGFEDYQYAMGI</sequence>
<dbReference type="PANTHER" id="PTHR31170">
    <property type="entry name" value="BNAC04G53230D PROTEIN"/>
    <property type="match status" value="1"/>
</dbReference>
<keyword evidence="2" id="KW-1185">Reference proteome</keyword>
<organism evidence="1 2">
    <name type="scientific">Nyssa sinensis</name>
    <dbReference type="NCBI Taxonomy" id="561372"/>
    <lineage>
        <taxon>Eukaryota</taxon>
        <taxon>Viridiplantae</taxon>
        <taxon>Streptophyta</taxon>
        <taxon>Embryophyta</taxon>
        <taxon>Tracheophyta</taxon>
        <taxon>Spermatophyta</taxon>
        <taxon>Magnoliopsida</taxon>
        <taxon>eudicotyledons</taxon>
        <taxon>Gunneridae</taxon>
        <taxon>Pentapetalae</taxon>
        <taxon>asterids</taxon>
        <taxon>Cornales</taxon>
        <taxon>Nyssaceae</taxon>
        <taxon>Nyssa</taxon>
    </lineage>
</organism>
<dbReference type="EMBL" id="CM018038">
    <property type="protein sequence ID" value="KAA8537845.1"/>
    <property type="molecule type" value="Genomic_DNA"/>
</dbReference>
<name>A0A5J5B3E9_9ASTE</name>
<gene>
    <name evidence="1" type="ORF">F0562_027576</name>
</gene>
<dbReference type="OrthoDB" id="1842647at2759"/>